<proteinExistence type="predicted"/>
<reference evidence="1" key="1">
    <citation type="submission" date="2020-05" db="EMBL/GenBank/DDBJ databases">
        <authorList>
            <person name="Chiriac C."/>
            <person name="Salcher M."/>
            <person name="Ghai R."/>
            <person name="Kavagutti S V."/>
        </authorList>
    </citation>
    <scope>NUCLEOTIDE SEQUENCE</scope>
</reference>
<evidence type="ECO:0000313" key="1">
    <source>
        <dbReference type="EMBL" id="CAB4187532.1"/>
    </source>
</evidence>
<evidence type="ECO:0000313" key="3">
    <source>
        <dbReference type="EMBL" id="CAB4218767.1"/>
    </source>
</evidence>
<dbReference type="EMBL" id="LR797469">
    <property type="protein sequence ID" value="CAB4218767.1"/>
    <property type="molecule type" value="Genomic_DNA"/>
</dbReference>
<keyword evidence="1" id="KW-0121">Carboxypeptidase</keyword>
<sequence>MSRALDDLSPRMRPLADRFLAKLMEARIPVMIVTTTRTAQEQAEKVANGLSWTLASKHLTGDAIDVAPYMVYDLHGDDKALWDEHDPIWLRIGNLGQACGLKWGVVKPNGARIDLGHFEYPTA</sequence>
<dbReference type="SUPFAM" id="SSF55166">
    <property type="entry name" value="Hedgehog/DD-peptidase"/>
    <property type="match status" value="1"/>
</dbReference>
<dbReference type="EMBL" id="LR797292">
    <property type="protein sequence ID" value="CAB4200548.1"/>
    <property type="molecule type" value="Genomic_DNA"/>
</dbReference>
<dbReference type="Gene3D" id="3.30.1380.10">
    <property type="match status" value="1"/>
</dbReference>
<keyword evidence="1" id="KW-0645">Protease</keyword>
<evidence type="ECO:0000313" key="2">
    <source>
        <dbReference type="EMBL" id="CAB4200548.1"/>
    </source>
</evidence>
<protein>
    <submittedName>
        <fullName evidence="1">D-alanyl-D-alanine carboxypeptidase</fullName>
    </submittedName>
</protein>
<keyword evidence="1" id="KW-0378">Hydrolase</keyword>
<organism evidence="1">
    <name type="scientific">uncultured Caudovirales phage</name>
    <dbReference type="NCBI Taxonomy" id="2100421"/>
    <lineage>
        <taxon>Viruses</taxon>
        <taxon>Duplodnaviria</taxon>
        <taxon>Heunggongvirae</taxon>
        <taxon>Uroviricota</taxon>
        <taxon>Caudoviricetes</taxon>
        <taxon>Peduoviridae</taxon>
        <taxon>Maltschvirus</taxon>
        <taxon>Maltschvirus maltsch</taxon>
    </lineage>
</organism>
<dbReference type="GO" id="GO:0004180">
    <property type="term" value="F:carboxypeptidase activity"/>
    <property type="evidence" value="ECO:0007669"/>
    <property type="project" value="UniProtKB-KW"/>
</dbReference>
<gene>
    <name evidence="1" type="ORF">UFOVP1154_48</name>
    <name evidence="2" type="ORF">UFOVP1341_45</name>
    <name evidence="3" type="ORF">UFOVP1601_38</name>
</gene>
<name>A0A6J5QUT0_9CAUD</name>
<dbReference type="InterPro" id="IPR009045">
    <property type="entry name" value="Zn_M74/Hedgehog-like"/>
</dbReference>
<accession>A0A6J5QUT0</accession>
<dbReference type="CDD" id="cd14845">
    <property type="entry name" value="L-Ala-D-Glu_peptidase_like"/>
    <property type="match status" value="1"/>
</dbReference>
<dbReference type="EMBL" id="LR797107">
    <property type="protein sequence ID" value="CAB4187532.1"/>
    <property type="molecule type" value="Genomic_DNA"/>
</dbReference>